<dbReference type="PANTHER" id="PTHR30055:SF234">
    <property type="entry name" value="HTH-TYPE TRANSCRIPTIONAL REGULATOR BETI"/>
    <property type="match status" value="1"/>
</dbReference>
<dbReference type="PANTHER" id="PTHR30055">
    <property type="entry name" value="HTH-TYPE TRANSCRIPTIONAL REGULATOR RUTR"/>
    <property type="match status" value="1"/>
</dbReference>
<evidence type="ECO:0000256" key="4">
    <source>
        <dbReference type="ARBA" id="ARBA00023163"/>
    </source>
</evidence>
<feature type="DNA-binding region" description="H-T-H motif" evidence="5">
    <location>
        <begin position="31"/>
        <end position="50"/>
    </location>
</feature>
<dbReference type="RefSeq" id="WP_138668247.1">
    <property type="nucleotide sequence ID" value="NZ_VCKY01000078.1"/>
</dbReference>
<dbReference type="GO" id="GO:0003700">
    <property type="term" value="F:DNA-binding transcription factor activity"/>
    <property type="evidence" value="ECO:0007669"/>
    <property type="project" value="TreeGrafter"/>
</dbReference>
<dbReference type="AlphaFoldDB" id="A0A5S4FF69"/>
<keyword evidence="8" id="KW-1185">Reference proteome</keyword>
<proteinExistence type="predicted"/>
<reference evidence="7 8" key="1">
    <citation type="submission" date="2019-05" db="EMBL/GenBank/DDBJ databases">
        <title>Draft genome sequence of Nonomuraea turkmeniaca DSM 43926.</title>
        <authorList>
            <person name="Saricaoglu S."/>
            <person name="Isik K."/>
        </authorList>
    </citation>
    <scope>NUCLEOTIDE SEQUENCE [LARGE SCALE GENOMIC DNA]</scope>
    <source>
        <strain evidence="7 8">DSM 43926</strain>
    </source>
</reference>
<keyword evidence="2" id="KW-0805">Transcription regulation</keyword>
<evidence type="ECO:0000313" key="7">
    <source>
        <dbReference type="EMBL" id="TMR17519.1"/>
    </source>
</evidence>
<dbReference type="InterPro" id="IPR039538">
    <property type="entry name" value="BetI_C"/>
</dbReference>
<gene>
    <name evidence="7" type="ORF">ETD86_23115</name>
</gene>
<comment type="caution">
    <text evidence="7">The sequence shown here is derived from an EMBL/GenBank/DDBJ whole genome shotgun (WGS) entry which is preliminary data.</text>
</comment>
<name>A0A5S4FF69_9ACTN</name>
<dbReference type="InterPro" id="IPR009057">
    <property type="entry name" value="Homeodomain-like_sf"/>
</dbReference>
<feature type="domain" description="HTH tetR-type" evidence="6">
    <location>
        <begin position="8"/>
        <end position="68"/>
    </location>
</feature>
<dbReference type="OrthoDB" id="9816296at2"/>
<dbReference type="Pfam" id="PF00440">
    <property type="entry name" value="TetR_N"/>
    <property type="match status" value="1"/>
</dbReference>
<evidence type="ECO:0000259" key="6">
    <source>
        <dbReference type="PROSITE" id="PS50977"/>
    </source>
</evidence>
<dbReference type="EMBL" id="VCKY01000078">
    <property type="protein sequence ID" value="TMR17519.1"/>
    <property type="molecule type" value="Genomic_DNA"/>
</dbReference>
<keyword evidence="4" id="KW-0804">Transcription</keyword>
<sequence>MPKSVDHQARRCHIAAALLRVTARKGMEAVSVRTVAAEAGCSVGAVQRYFRTKDEMLHFALRSVVESARRRLDGIRLGGPDGMTFAGALRAAILQSLPLDTARLGEARVWAAFYAKAAVQPDFAEVIAELHREALGNLDRALRYARSTGELGPGQDPQALARLILVIIDGLMWAILMDPGLDIAAAASDADAVPQLAALDAALGLITR</sequence>
<dbReference type="InterPro" id="IPR001647">
    <property type="entry name" value="HTH_TetR"/>
</dbReference>
<dbReference type="GO" id="GO:0000976">
    <property type="term" value="F:transcription cis-regulatory region binding"/>
    <property type="evidence" value="ECO:0007669"/>
    <property type="project" value="TreeGrafter"/>
</dbReference>
<dbReference type="Gene3D" id="1.10.357.10">
    <property type="entry name" value="Tetracycline Repressor, domain 2"/>
    <property type="match status" value="1"/>
</dbReference>
<protein>
    <submittedName>
        <fullName evidence="7">TetR family transcriptional regulator</fullName>
    </submittedName>
</protein>
<organism evidence="7 8">
    <name type="scientific">Nonomuraea turkmeniaca</name>
    <dbReference type="NCBI Taxonomy" id="103838"/>
    <lineage>
        <taxon>Bacteria</taxon>
        <taxon>Bacillati</taxon>
        <taxon>Actinomycetota</taxon>
        <taxon>Actinomycetes</taxon>
        <taxon>Streptosporangiales</taxon>
        <taxon>Streptosporangiaceae</taxon>
        <taxon>Nonomuraea</taxon>
    </lineage>
</organism>
<evidence type="ECO:0000313" key="8">
    <source>
        <dbReference type="Proteomes" id="UP000309128"/>
    </source>
</evidence>
<evidence type="ECO:0000256" key="3">
    <source>
        <dbReference type="ARBA" id="ARBA00023125"/>
    </source>
</evidence>
<dbReference type="SUPFAM" id="SSF48498">
    <property type="entry name" value="Tetracyclin repressor-like, C-terminal domain"/>
    <property type="match status" value="1"/>
</dbReference>
<dbReference type="InterPro" id="IPR050109">
    <property type="entry name" value="HTH-type_TetR-like_transc_reg"/>
</dbReference>
<dbReference type="Pfam" id="PF13977">
    <property type="entry name" value="TetR_C_6"/>
    <property type="match status" value="1"/>
</dbReference>
<dbReference type="SUPFAM" id="SSF46689">
    <property type="entry name" value="Homeodomain-like"/>
    <property type="match status" value="1"/>
</dbReference>
<evidence type="ECO:0000256" key="2">
    <source>
        <dbReference type="ARBA" id="ARBA00023015"/>
    </source>
</evidence>
<accession>A0A5S4FF69</accession>
<evidence type="ECO:0000256" key="5">
    <source>
        <dbReference type="PROSITE-ProRule" id="PRU00335"/>
    </source>
</evidence>
<dbReference type="InterPro" id="IPR036271">
    <property type="entry name" value="Tet_transcr_reg_TetR-rel_C_sf"/>
</dbReference>
<dbReference type="PROSITE" id="PS50977">
    <property type="entry name" value="HTH_TETR_2"/>
    <property type="match status" value="1"/>
</dbReference>
<keyword evidence="1" id="KW-0678">Repressor</keyword>
<evidence type="ECO:0000256" key="1">
    <source>
        <dbReference type="ARBA" id="ARBA00022491"/>
    </source>
</evidence>
<dbReference type="Proteomes" id="UP000309128">
    <property type="component" value="Unassembled WGS sequence"/>
</dbReference>
<keyword evidence="3 5" id="KW-0238">DNA-binding</keyword>